<dbReference type="eggNOG" id="ENOG502T0EV">
    <property type="taxonomic scope" value="Eukaryota"/>
</dbReference>
<protein>
    <recommendedName>
        <fullName evidence="3">ABM domain-containing protein</fullName>
    </recommendedName>
</protein>
<dbReference type="OMA" id="QLTSEWH"/>
<dbReference type="OrthoDB" id="3830579at2759"/>
<evidence type="ECO:0000313" key="1">
    <source>
        <dbReference type="EMBL" id="EMD88589.1"/>
    </source>
</evidence>
<dbReference type="EMBL" id="KB445580">
    <property type="protein sequence ID" value="EMD88589.1"/>
    <property type="molecule type" value="Genomic_DNA"/>
</dbReference>
<evidence type="ECO:0000313" key="2">
    <source>
        <dbReference type="Proteomes" id="UP000016936"/>
    </source>
</evidence>
<reference evidence="1 2" key="1">
    <citation type="journal article" date="2012" name="PLoS Pathog.">
        <title>Diverse lifestyles and strategies of plant pathogenesis encoded in the genomes of eighteen Dothideomycetes fungi.</title>
        <authorList>
            <person name="Ohm R.A."/>
            <person name="Feau N."/>
            <person name="Henrissat B."/>
            <person name="Schoch C.L."/>
            <person name="Horwitz B.A."/>
            <person name="Barry K.W."/>
            <person name="Condon B.J."/>
            <person name="Copeland A.C."/>
            <person name="Dhillon B."/>
            <person name="Glaser F."/>
            <person name="Hesse C.N."/>
            <person name="Kosti I."/>
            <person name="LaButti K."/>
            <person name="Lindquist E.A."/>
            <person name="Lucas S."/>
            <person name="Salamov A.A."/>
            <person name="Bradshaw R.E."/>
            <person name="Ciuffetti L."/>
            <person name="Hamelin R.C."/>
            <person name="Kema G.H.J."/>
            <person name="Lawrence C."/>
            <person name="Scott J.A."/>
            <person name="Spatafora J.W."/>
            <person name="Turgeon B.G."/>
            <person name="de Wit P.J.G.M."/>
            <person name="Zhong S."/>
            <person name="Goodwin S.B."/>
            <person name="Grigoriev I.V."/>
        </authorList>
    </citation>
    <scope>NUCLEOTIDE SEQUENCE [LARGE SCALE GENOMIC DNA]</scope>
    <source>
        <strain evidence="2">C5 / ATCC 48332 / race O</strain>
    </source>
</reference>
<feature type="non-terminal residue" evidence="1">
    <location>
        <position position="1"/>
    </location>
</feature>
<name>M2TPU7_COCH5</name>
<sequence>LPQSQLLTFTLAFPTPQDALLALKNTKTPPNYSLGTHLQAPNTLQLTSEHPDIHSATSSLTNTPYLPNMLSTLSQPPKTTHIAFSHGVPIFSSQGAMASPLLEFVKVSFPAARATPDFRTGIEREFRVFDEKCLAVARGNGGVAFGWGVEEEEHEGGEGGKVVGFFVVRGWEGMGCFEELVTMNEFKGAIEGLKGWGAPTEMWFVQREG</sequence>
<gene>
    <name evidence="1" type="ORF">COCHEDRAFT_1110830</name>
</gene>
<dbReference type="Proteomes" id="UP000016936">
    <property type="component" value="Unassembled WGS sequence"/>
</dbReference>
<dbReference type="HOGENOM" id="CLU_1267411_0_0_1"/>
<proteinExistence type="predicted"/>
<keyword evidence="2" id="KW-1185">Reference proteome</keyword>
<dbReference type="AlphaFoldDB" id="M2TPU7"/>
<evidence type="ECO:0008006" key="3">
    <source>
        <dbReference type="Google" id="ProtNLM"/>
    </source>
</evidence>
<reference evidence="2" key="2">
    <citation type="journal article" date="2013" name="PLoS Genet.">
        <title>Comparative genome structure, secondary metabolite, and effector coding capacity across Cochliobolus pathogens.</title>
        <authorList>
            <person name="Condon B.J."/>
            <person name="Leng Y."/>
            <person name="Wu D."/>
            <person name="Bushley K.E."/>
            <person name="Ohm R.A."/>
            <person name="Otillar R."/>
            <person name="Martin J."/>
            <person name="Schackwitz W."/>
            <person name="Grimwood J."/>
            <person name="MohdZainudin N."/>
            <person name="Xue C."/>
            <person name="Wang R."/>
            <person name="Manning V.A."/>
            <person name="Dhillon B."/>
            <person name="Tu Z.J."/>
            <person name="Steffenson B.J."/>
            <person name="Salamov A."/>
            <person name="Sun H."/>
            <person name="Lowry S."/>
            <person name="LaButti K."/>
            <person name="Han J."/>
            <person name="Copeland A."/>
            <person name="Lindquist E."/>
            <person name="Barry K."/>
            <person name="Schmutz J."/>
            <person name="Baker S.E."/>
            <person name="Ciuffetti L.M."/>
            <person name="Grigoriev I.V."/>
            <person name="Zhong S."/>
            <person name="Turgeon B.G."/>
        </authorList>
    </citation>
    <scope>NUCLEOTIDE SEQUENCE [LARGE SCALE GENOMIC DNA]</scope>
    <source>
        <strain evidence="2">C5 / ATCC 48332 / race O</strain>
    </source>
</reference>
<organism evidence="1 2">
    <name type="scientific">Cochliobolus heterostrophus (strain C5 / ATCC 48332 / race O)</name>
    <name type="common">Southern corn leaf blight fungus</name>
    <name type="synonym">Bipolaris maydis</name>
    <dbReference type="NCBI Taxonomy" id="701091"/>
    <lineage>
        <taxon>Eukaryota</taxon>
        <taxon>Fungi</taxon>
        <taxon>Dikarya</taxon>
        <taxon>Ascomycota</taxon>
        <taxon>Pezizomycotina</taxon>
        <taxon>Dothideomycetes</taxon>
        <taxon>Pleosporomycetidae</taxon>
        <taxon>Pleosporales</taxon>
        <taxon>Pleosporineae</taxon>
        <taxon>Pleosporaceae</taxon>
        <taxon>Bipolaris</taxon>
    </lineage>
</organism>
<accession>M2TPU7</accession>